<dbReference type="InterPro" id="IPR050570">
    <property type="entry name" value="Cell_wall_metabolism_enzyme"/>
</dbReference>
<gene>
    <name evidence="6" type="ORF">SAMN02745191_0350</name>
</gene>
<feature type="signal peptide" evidence="3">
    <location>
        <begin position="1"/>
        <end position="23"/>
    </location>
</feature>
<dbReference type="Gene3D" id="2.70.70.10">
    <property type="entry name" value="Glucose Permease (Domain IIA)"/>
    <property type="match status" value="1"/>
</dbReference>
<protein>
    <submittedName>
        <fullName evidence="6">Peptidase family M23</fullName>
    </submittedName>
</protein>
<dbReference type="CDD" id="cd12797">
    <property type="entry name" value="M23_peptidase"/>
    <property type="match status" value="1"/>
</dbReference>
<reference evidence="7" key="1">
    <citation type="submission" date="2017-02" db="EMBL/GenBank/DDBJ databases">
        <authorList>
            <person name="Varghese N."/>
            <person name="Submissions S."/>
        </authorList>
    </citation>
    <scope>NUCLEOTIDE SEQUENCE [LARGE SCALE GENOMIC DNA]</scope>
    <source>
        <strain evidence="7">ATCC 25662</strain>
    </source>
</reference>
<dbReference type="SUPFAM" id="SSF51261">
    <property type="entry name" value="Duplicated hybrid motif"/>
    <property type="match status" value="1"/>
</dbReference>
<dbReference type="Pfam" id="PF24568">
    <property type="entry name" value="CC_PcsB"/>
    <property type="match status" value="1"/>
</dbReference>
<dbReference type="InterPro" id="IPR057309">
    <property type="entry name" value="PcsB_CC"/>
</dbReference>
<dbReference type="InterPro" id="IPR011055">
    <property type="entry name" value="Dup_hybrid_motif"/>
</dbReference>
<accession>A0A1T4K6K7</accession>
<evidence type="ECO:0000313" key="7">
    <source>
        <dbReference type="Proteomes" id="UP000243297"/>
    </source>
</evidence>
<dbReference type="OrthoDB" id="9810477at2"/>
<sequence>MKKLIKLMLSSLMILGIVVPVIAEEDFSNSAEWVAKCSRDDLTAEEKTSCQAFADYYSNSSSGLREELAAIEAEREAISKDIEKYGREIAGYNAKIATLNAEIAALNEQISVKTEEITAKEAEIVQKEAEIEALKQKMKDRMVANQSTMRLNQYIDIVMGAKDLNDLVRRTNGLSDIASYDDSVKESLKALIDELTVAKAQLEEDKAQLEVDKADVVTKQNEIMVMKRRAEIAKEESQKKEAELEAAGNRIAGNLEQIKKDLAAMSASLDNIPSSSGFVRPVSGGRISAGTWAYPDGGTHLGTDFAPGAGVAIRAAGNGVIIKSADGCPSTGGMGNSCGEAQGGSRGGGNQVYLLTRIDGTLYAIKYLHMQQGSPIAQNTIVNAGDTIGRVGSSGNSSGNHCHVEVFKLGSMSINEYISSWNGDLAFGAGWGNTGLSTTCANRGAPCRVRPEEVF</sequence>
<keyword evidence="2" id="KW-0175">Coiled coil</keyword>
<feature type="coiled-coil region" evidence="2">
    <location>
        <begin position="61"/>
        <end position="137"/>
    </location>
</feature>
<feature type="coiled-coil region" evidence="2">
    <location>
        <begin position="185"/>
        <end position="250"/>
    </location>
</feature>
<feature type="domain" description="M23ase beta-sheet core" evidence="4">
    <location>
        <begin position="299"/>
        <end position="410"/>
    </location>
</feature>
<dbReference type="PANTHER" id="PTHR21666">
    <property type="entry name" value="PEPTIDASE-RELATED"/>
    <property type="match status" value="1"/>
</dbReference>
<dbReference type="STRING" id="118967.SAMN02745191_0350"/>
<keyword evidence="1 3" id="KW-0732">Signal</keyword>
<proteinExistence type="predicted"/>
<evidence type="ECO:0000256" key="1">
    <source>
        <dbReference type="ARBA" id="ARBA00022729"/>
    </source>
</evidence>
<evidence type="ECO:0000313" key="6">
    <source>
        <dbReference type="EMBL" id="SJZ38052.1"/>
    </source>
</evidence>
<name>A0A1T4K6K7_9FIRM</name>
<dbReference type="RefSeq" id="WP_078710796.1">
    <property type="nucleotide sequence ID" value="NZ_FUWY01000001.1"/>
</dbReference>
<evidence type="ECO:0000256" key="3">
    <source>
        <dbReference type="SAM" id="SignalP"/>
    </source>
</evidence>
<keyword evidence="7" id="KW-1185">Reference proteome</keyword>
<evidence type="ECO:0000256" key="2">
    <source>
        <dbReference type="SAM" id="Coils"/>
    </source>
</evidence>
<dbReference type="AlphaFoldDB" id="A0A1T4K6K7"/>
<feature type="chain" id="PRO_5013001562" evidence="3">
    <location>
        <begin position="24"/>
        <end position="455"/>
    </location>
</feature>
<dbReference type="Pfam" id="PF01551">
    <property type="entry name" value="Peptidase_M23"/>
    <property type="match status" value="1"/>
</dbReference>
<dbReference type="EMBL" id="FUWY01000001">
    <property type="protein sequence ID" value="SJZ38052.1"/>
    <property type="molecule type" value="Genomic_DNA"/>
</dbReference>
<organism evidence="6 7">
    <name type="scientific">Anaerorhabdus furcosa</name>
    <dbReference type="NCBI Taxonomy" id="118967"/>
    <lineage>
        <taxon>Bacteria</taxon>
        <taxon>Bacillati</taxon>
        <taxon>Bacillota</taxon>
        <taxon>Erysipelotrichia</taxon>
        <taxon>Erysipelotrichales</taxon>
        <taxon>Erysipelotrichaceae</taxon>
        <taxon>Anaerorhabdus</taxon>
    </lineage>
</organism>
<evidence type="ECO:0000259" key="4">
    <source>
        <dbReference type="Pfam" id="PF01551"/>
    </source>
</evidence>
<dbReference type="InterPro" id="IPR016047">
    <property type="entry name" value="M23ase_b-sheet_dom"/>
</dbReference>
<dbReference type="GO" id="GO:0004222">
    <property type="term" value="F:metalloendopeptidase activity"/>
    <property type="evidence" value="ECO:0007669"/>
    <property type="project" value="TreeGrafter"/>
</dbReference>
<feature type="domain" description="Peptidoglycan hydrolase PcsB coiled-coil" evidence="5">
    <location>
        <begin position="125"/>
        <end position="189"/>
    </location>
</feature>
<evidence type="ECO:0000259" key="5">
    <source>
        <dbReference type="Pfam" id="PF24568"/>
    </source>
</evidence>
<dbReference type="PANTHER" id="PTHR21666:SF270">
    <property type="entry name" value="MUREIN HYDROLASE ACTIVATOR ENVC"/>
    <property type="match status" value="1"/>
</dbReference>
<dbReference type="Gene3D" id="6.10.250.3150">
    <property type="match status" value="1"/>
</dbReference>
<dbReference type="Proteomes" id="UP000243297">
    <property type="component" value="Unassembled WGS sequence"/>
</dbReference>